<feature type="transmembrane region" description="Helical" evidence="7">
    <location>
        <begin position="181"/>
        <end position="206"/>
    </location>
</feature>
<feature type="transmembrane region" description="Helical" evidence="7">
    <location>
        <begin position="384"/>
        <end position="409"/>
    </location>
</feature>
<evidence type="ECO:0000313" key="10">
    <source>
        <dbReference type="Proteomes" id="UP000296216"/>
    </source>
</evidence>
<dbReference type="EMBL" id="CP038631">
    <property type="protein sequence ID" value="QCC45899.1"/>
    <property type="molecule type" value="Genomic_DNA"/>
</dbReference>
<feature type="transmembrane region" description="Helical" evidence="7">
    <location>
        <begin position="280"/>
        <end position="297"/>
    </location>
</feature>
<evidence type="ECO:0000313" key="11">
    <source>
        <dbReference type="Proteomes" id="UP000323075"/>
    </source>
</evidence>
<evidence type="ECO:0000313" key="8">
    <source>
        <dbReference type="EMBL" id="QCC45899.1"/>
    </source>
</evidence>
<organism evidence="8 10">
    <name type="scientific">Halobacterium salinarum (strain ATCC 33171 / DSM 3754 / JCM 8978 / NBRC 102687 / NCIMB 764 / 91-R6)</name>
    <dbReference type="NCBI Taxonomy" id="2597657"/>
    <lineage>
        <taxon>Archaea</taxon>
        <taxon>Methanobacteriati</taxon>
        <taxon>Methanobacteriota</taxon>
        <taxon>Stenosarchaea group</taxon>
        <taxon>Halobacteria</taxon>
        <taxon>Halobacteriales</taxon>
        <taxon>Halobacteriaceae</taxon>
        <taxon>Halobacterium</taxon>
    </lineage>
</organism>
<reference evidence="8 10" key="1">
    <citation type="journal article" date="2019" name="Microbiol. Resour. Announc.">
        <title>The Genome Sequence of the Halobacterium salinarum Type Strain Is Closely Related to That of Laboratory Strains NRC-1 and R1.</title>
        <authorList>
            <person name="Pfeiffer F."/>
            <person name="Marchfelder A."/>
            <person name="Habermann B."/>
            <person name="Dyall-Smith M.L."/>
        </authorList>
    </citation>
    <scope>NUCLEOTIDE SEQUENCE [LARGE SCALE GENOMIC DNA]</scope>
    <source>
        <strain evidence="8">91-R6</strain>
        <strain evidence="10">ATCC 33171 / DSM 3754 / JCM 8978 / NBRC 102687 / NCIMB 764 / 91-R6</strain>
    </source>
</reference>
<sequence length="431" mass="45108">MSRTLRLSAIRPSWLPAGLDARRLVLFWSAVAGVLVPVYFLVLADVSHLAWDYRAYHAAAEAALHGDPFVGIETGLPGVSYVYPPVAVALFVPQAAAGGWQTAFAIQSACNVAAALGLAALAVHTIEARRGRLDDIDRLLVVGFCVASAPVLSALGLGQVDTLIALALAGTFVALERDHQGIAGVVIAAAALVKVFPVVLGLWLVFRRAWHAIGVAVATATGALVAGGLWFGVDAYIRYVHVLAARSRVSEFAGTVSPDFFAMSLYRPLSQLLGTVDPRLYGPLALLAVAPAVWFVARREHTLTDRLTTYLAVVAGMLLVSPASNALYVMYAYFPLVCLLYLDPGGRERWLLLAGTAAMAFPVQPAHVAAGLASLGAPSTASHAVLAVVAPVLSVASVPLLGLSAVLVWCTIHTAGRHVPLTTAHTPASGD</sequence>
<evidence type="ECO:0000313" key="9">
    <source>
        <dbReference type="EMBL" id="TYO82157.1"/>
    </source>
</evidence>
<keyword evidence="2" id="KW-1003">Cell membrane</keyword>
<reference evidence="8" key="3">
    <citation type="journal article" name="MicrobiologyOpen">
        <title>Whole-genome comparison between the type strain of Halobacterium salinarum (DSM 3754(T)) and the laboratory strains R1 and NRC-1.</title>
        <authorList>
            <person name="Pfeiffer F."/>
            <person name="Losensky G."/>
            <person name="Marchfelder A."/>
            <person name="Habermann B."/>
            <person name="Dyall-Smith M."/>
        </authorList>
    </citation>
    <scope>NUCLEOTIDE SEQUENCE</scope>
    <source>
        <strain evidence="8">91-R6</strain>
    </source>
</reference>
<proteinExistence type="predicted"/>
<evidence type="ECO:0000256" key="3">
    <source>
        <dbReference type="ARBA" id="ARBA00022679"/>
    </source>
</evidence>
<dbReference type="Pfam" id="PF09594">
    <property type="entry name" value="GT87"/>
    <property type="match status" value="1"/>
</dbReference>
<feature type="transmembrane region" description="Helical" evidence="7">
    <location>
        <begin position="21"/>
        <end position="42"/>
    </location>
</feature>
<reference evidence="9 11" key="2">
    <citation type="submission" date="2019-07" db="EMBL/GenBank/DDBJ databases">
        <title>Genomic Encyclopedia of Archaeal and Bacterial Type Strains, Phase II (KMG-II): from individual species to whole genera.</title>
        <authorList>
            <person name="Goeker M."/>
        </authorList>
    </citation>
    <scope>NUCLEOTIDE SEQUENCE [LARGE SCALE GENOMIC DNA]</scope>
    <source>
        <strain evidence="9 11">DSM 3754</strain>
    </source>
</reference>
<evidence type="ECO:0000256" key="4">
    <source>
        <dbReference type="ARBA" id="ARBA00022692"/>
    </source>
</evidence>
<dbReference type="RefSeq" id="WP_136361603.1">
    <property type="nucleotide sequence ID" value="NZ_VRYN01000001.1"/>
</dbReference>
<keyword evidence="6 7" id="KW-0472">Membrane</keyword>
<dbReference type="GO" id="GO:0016758">
    <property type="term" value="F:hexosyltransferase activity"/>
    <property type="evidence" value="ECO:0007669"/>
    <property type="project" value="InterPro"/>
</dbReference>
<evidence type="ECO:0000256" key="6">
    <source>
        <dbReference type="ARBA" id="ARBA00023136"/>
    </source>
</evidence>
<feature type="transmembrane region" description="Helical" evidence="7">
    <location>
        <begin position="104"/>
        <end position="127"/>
    </location>
</feature>
<dbReference type="GeneID" id="39856088"/>
<feature type="transmembrane region" description="Helical" evidence="7">
    <location>
        <begin position="309"/>
        <end position="330"/>
    </location>
</feature>
<keyword evidence="3" id="KW-0808">Transferase</keyword>
<evidence type="ECO:0000256" key="2">
    <source>
        <dbReference type="ARBA" id="ARBA00022475"/>
    </source>
</evidence>
<feature type="transmembrane region" description="Helical" evidence="7">
    <location>
        <begin position="213"/>
        <end position="233"/>
    </location>
</feature>
<keyword evidence="4 7" id="KW-0812">Transmembrane</keyword>
<dbReference type="Proteomes" id="UP000296216">
    <property type="component" value="Chromosome"/>
</dbReference>
<protein>
    <submittedName>
        <fullName evidence="8">DUF2029 family protein</fullName>
    </submittedName>
</protein>
<evidence type="ECO:0000256" key="1">
    <source>
        <dbReference type="ARBA" id="ARBA00004651"/>
    </source>
</evidence>
<feature type="transmembrane region" description="Helical" evidence="7">
    <location>
        <begin position="139"/>
        <end position="169"/>
    </location>
</feature>
<name>A0A4D6GVU3_HALS9</name>
<dbReference type="AlphaFoldDB" id="A0A4D6GVU3"/>
<gene>
    <name evidence="9" type="ORF">APQ99_00675</name>
    <name evidence="8" type="ORF">HBSAL_11285</name>
</gene>
<keyword evidence="5 7" id="KW-1133">Transmembrane helix</keyword>
<comment type="subcellular location">
    <subcellularLocation>
        <location evidence="1">Cell membrane</location>
        <topology evidence="1">Multi-pass membrane protein</topology>
    </subcellularLocation>
</comment>
<evidence type="ECO:0000256" key="5">
    <source>
        <dbReference type="ARBA" id="ARBA00022989"/>
    </source>
</evidence>
<dbReference type="EMBL" id="VRYN01000001">
    <property type="protein sequence ID" value="TYO82157.1"/>
    <property type="molecule type" value="Genomic_DNA"/>
</dbReference>
<dbReference type="Proteomes" id="UP000323075">
    <property type="component" value="Unassembled WGS sequence"/>
</dbReference>
<accession>A0A4D6GVU3</accession>
<dbReference type="InterPro" id="IPR018584">
    <property type="entry name" value="GT87"/>
</dbReference>
<dbReference type="GO" id="GO:0005886">
    <property type="term" value="C:plasma membrane"/>
    <property type="evidence" value="ECO:0007669"/>
    <property type="project" value="UniProtKB-SubCell"/>
</dbReference>
<evidence type="ECO:0000256" key="7">
    <source>
        <dbReference type="SAM" id="Phobius"/>
    </source>
</evidence>